<gene>
    <name evidence="1" type="ORF">AAJ76_830001211</name>
</gene>
<name>A0A0F9WBR6_9MICR</name>
<dbReference type="VEuPathDB" id="MicrosporidiaDB:NCER_101714"/>
<reference evidence="1 2" key="1">
    <citation type="journal article" date="2015" name="Environ. Microbiol.">
        <title>Genome analyses suggest the presence of polyploidy and recent human-driven expansions in eight global populations of the honeybee pathogen Nosema ceranae.</title>
        <authorList>
            <person name="Pelin A."/>
            <person name="Selman M."/>
            <person name="Aris-Brosou S."/>
            <person name="Farinelli L."/>
            <person name="Corradi N."/>
        </authorList>
    </citation>
    <scope>NUCLEOTIDE SEQUENCE [LARGE SCALE GENOMIC DNA]</scope>
    <source>
        <strain evidence="1 2">PA08 1199</strain>
    </source>
</reference>
<evidence type="ECO:0000313" key="1">
    <source>
        <dbReference type="EMBL" id="KKO74320.1"/>
    </source>
</evidence>
<evidence type="ECO:0000313" key="2">
    <source>
        <dbReference type="Proteomes" id="UP000034350"/>
    </source>
</evidence>
<organism evidence="1 2">
    <name type="scientific">Vairimorpha ceranae</name>
    <dbReference type="NCBI Taxonomy" id="40302"/>
    <lineage>
        <taxon>Eukaryota</taxon>
        <taxon>Fungi</taxon>
        <taxon>Fungi incertae sedis</taxon>
        <taxon>Microsporidia</taxon>
        <taxon>Nosematidae</taxon>
        <taxon>Vairimorpha</taxon>
    </lineage>
</organism>
<keyword evidence="2" id="KW-1185">Reference proteome</keyword>
<dbReference type="Proteomes" id="UP000034350">
    <property type="component" value="Unassembled WGS sequence"/>
</dbReference>
<dbReference type="VEuPathDB" id="MicrosporidiaDB:G9O61_00g008030"/>
<dbReference type="VEuPathDB" id="MicrosporidiaDB:G9O61_00g009710"/>
<dbReference type="AlphaFoldDB" id="A0A0F9WBR6"/>
<comment type="caution">
    <text evidence="1">The sequence shown here is derived from an EMBL/GenBank/DDBJ whole genome shotgun (WGS) entry which is preliminary data.</text>
</comment>
<dbReference type="EMBL" id="JPQZ01000083">
    <property type="protein sequence ID" value="KKO74320.1"/>
    <property type="molecule type" value="Genomic_DNA"/>
</dbReference>
<proteinExistence type="predicted"/>
<dbReference type="OrthoDB" id="2191236at2759"/>
<dbReference type="RefSeq" id="XP_024330062.1">
    <property type="nucleotide sequence ID" value="XM_024476525.1"/>
</dbReference>
<dbReference type="GeneID" id="36321479"/>
<protein>
    <submittedName>
        <fullName evidence="1">Uncharacterized protein</fullName>
    </submittedName>
</protein>
<dbReference type="OMA" id="NAEYCAF"/>
<dbReference type="VEuPathDB" id="MicrosporidiaDB:AAJ76_830001211"/>
<sequence>MFILTNFNLEDKILLDIKKEQDTFSFTQQIDNITIIGKEKEYNCNFYVLESTDEDVLNLTGLVKSTVLECEVVYETGIVQNDYNVTDLIRSFGSKHSIERLRNVETDGYLKSINKKVSNKIQILPKIQDSSNLLDIFLLEDMFNENIIKIFSKINIENVDLLDVTKRFYDGAPDKCTRILLLDALLKLLNFKFITDDVFDTSSYSCLIPFIKDDIENRRLSKISRDKLIIKVYILILQLSEGKVKLSSVPSFNQKIDTVISYFRLLGCIYNRNTDEIKLVNKPMEYIK</sequence>
<accession>A0A0F9WBR6</accession>